<keyword evidence="1" id="KW-0732">Signal</keyword>
<organism evidence="3 5">
    <name type="scientific">Zhongshania aliphaticivorans</name>
    <dbReference type="NCBI Taxonomy" id="1470434"/>
    <lineage>
        <taxon>Bacteria</taxon>
        <taxon>Pseudomonadati</taxon>
        <taxon>Pseudomonadota</taxon>
        <taxon>Gammaproteobacteria</taxon>
        <taxon>Cellvibrionales</taxon>
        <taxon>Spongiibacteraceae</taxon>
        <taxon>Zhongshania</taxon>
    </lineage>
</organism>
<dbReference type="Proteomes" id="UP000439591">
    <property type="component" value="Unassembled WGS sequence"/>
</dbReference>
<dbReference type="AlphaFoldDB" id="A0A5S9QLD7"/>
<dbReference type="Proteomes" id="UP000435877">
    <property type="component" value="Unassembled WGS sequence"/>
</dbReference>
<name>A0A5S9QLD7_9GAMM</name>
<evidence type="ECO:0000313" key="3">
    <source>
        <dbReference type="EMBL" id="CAA0118689.1"/>
    </source>
</evidence>
<accession>A0A5S9QLD7</accession>
<gene>
    <name evidence="2" type="ORF">IHBHHGIJ_03310</name>
    <name evidence="3" type="ORF">KFEGEMFD_03523</name>
</gene>
<dbReference type="EMBL" id="CACSIM010000006">
    <property type="protein sequence ID" value="CAA0118689.1"/>
    <property type="molecule type" value="Genomic_DNA"/>
</dbReference>
<reference evidence="4 5" key="1">
    <citation type="submission" date="2019-11" db="EMBL/GenBank/DDBJ databases">
        <authorList>
            <person name="Holert J."/>
        </authorList>
    </citation>
    <scope>NUCLEOTIDE SEQUENCE [LARGE SCALE GENOMIC DNA]</scope>
    <source>
        <strain evidence="3">BC3_2A</strain>
        <strain evidence="2">SB11_1A</strain>
    </source>
</reference>
<protein>
    <recommendedName>
        <fullName evidence="6">Lipoprotein</fullName>
    </recommendedName>
</protein>
<feature type="chain" id="PRO_5036372933" description="Lipoprotein" evidence="1">
    <location>
        <begin position="21"/>
        <end position="162"/>
    </location>
</feature>
<evidence type="ECO:0000313" key="2">
    <source>
        <dbReference type="EMBL" id="CAA0111549.1"/>
    </source>
</evidence>
<feature type="signal peptide" evidence="1">
    <location>
        <begin position="1"/>
        <end position="20"/>
    </location>
</feature>
<dbReference type="EMBL" id="CACSIK010000003">
    <property type="protein sequence ID" value="CAA0111549.1"/>
    <property type="molecule type" value="Genomic_DNA"/>
</dbReference>
<dbReference type="RefSeq" id="WP_159270078.1">
    <property type="nucleotide sequence ID" value="NZ_CACSIK010000003.1"/>
</dbReference>
<proteinExistence type="predicted"/>
<evidence type="ECO:0008006" key="6">
    <source>
        <dbReference type="Google" id="ProtNLM"/>
    </source>
</evidence>
<evidence type="ECO:0000256" key="1">
    <source>
        <dbReference type="SAM" id="SignalP"/>
    </source>
</evidence>
<evidence type="ECO:0000313" key="5">
    <source>
        <dbReference type="Proteomes" id="UP000439591"/>
    </source>
</evidence>
<sequence length="162" mass="17834">MKRVFFAFITALLLTNCAQVNEFSGLSQSYSGPVAHINDSSSKVSLIKQHFYELAAVNDKHVYASSTCTQDGGNANQQGLSLCSQRHEVPAGKQRLNIRAVNYVTVPFFSFFNNIYKAEGSVLVNLEVGEEYFVKGNIDGDKAAVWVEDARGDMVSAKIESR</sequence>
<evidence type="ECO:0000313" key="4">
    <source>
        <dbReference type="Proteomes" id="UP000435877"/>
    </source>
</evidence>
<keyword evidence="4" id="KW-1185">Reference proteome</keyword>